<dbReference type="Proteomes" id="UP000030711">
    <property type="component" value="Unassembled WGS sequence"/>
</dbReference>
<keyword evidence="7 11" id="KW-1133">Transmembrane helix</keyword>
<evidence type="ECO:0000256" key="11">
    <source>
        <dbReference type="SAM" id="Phobius"/>
    </source>
</evidence>
<dbReference type="STRING" id="71139.A0A058ZT09"/>
<dbReference type="Gramene" id="KCW44579">
    <property type="protein sequence ID" value="KCW44579"/>
    <property type="gene ID" value="EUGRSUZ_L01907"/>
</dbReference>
<dbReference type="GO" id="GO:0016020">
    <property type="term" value="C:membrane"/>
    <property type="evidence" value="ECO:0007669"/>
    <property type="project" value="UniProtKB-SubCell"/>
</dbReference>
<sequence length="277" mass="31342">MNSSRNYFTWDIPLWPCQLHKLQYLSLAHNNLYGVIPPCFSNISLMRADSIDTSYAEDMLKIPIMVNIKGTSLEFTSSLQYLFSVGLSSNTLEGQISKGLTRLARLENLNLSQNKLIGKIASDIGNLRYLEPLDLSNNKLSGEIPPRISNLDFLSHMNFSFDNLFGLIPSSNHLSTVEDQSVYRSNNGLCGAPLMKICSGDDEDESNEGDFVVNWFYSGLGLGFAMALMGFCNILHVNQSWRISYFQTVDRIIKKLLIGRLIIMLWFKRALKFQLCK</sequence>
<keyword evidence="9" id="KW-0675">Receptor</keyword>
<evidence type="ECO:0000256" key="1">
    <source>
        <dbReference type="ARBA" id="ARBA00004479"/>
    </source>
</evidence>
<reference evidence="12" key="2">
    <citation type="journal article" date="2014" name="Nature">
        <title>The genome of Eucalyptus grandis.</title>
        <authorList>
            <person name="Myburg A.A."/>
            <person name="Grattapaglia D."/>
            <person name="Tuskan G.A."/>
            <person name="Hellsten U."/>
            <person name="Hayes R.D."/>
            <person name="Grimwood J."/>
            <person name="Jenkins J."/>
            <person name="Lindquist E."/>
            <person name="Tice H."/>
            <person name="Bauer D."/>
            <person name="Goodstein D.M."/>
            <person name="Dubchak I."/>
            <person name="Poliakov A."/>
            <person name="Mizrachi E."/>
            <person name="Kullan A.R."/>
            <person name="Hussey S.G."/>
            <person name="Pinard D."/>
            <person name="van der Merwe K."/>
            <person name="Singh P."/>
            <person name="van Jaarsveld I."/>
            <person name="Silva-Junior O.B."/>
            <person name="Togawa R.C."/>
            <person name="Pappas M.R."/>
            <person name="Faria D.A."/>
            <person name="Sansaloni C.P."/>
            <person name="Petroli C.D."/>
            <person name="Yang X."/>
            <person name="Ranjan P."/>
            <person name="Tschaplinski T.J."/>
            <person name="Ye C.Y."/>
            <person name="Li T."/>
            <person name="Sterck L."/>
            <person name="Vanneste K."/>
            <person name="Murat F."/>
            <person name="Soler M."/>
            <person name="Clemente H.S."/>
            <person name="Saidi N."/>
            <person name="Cassan-Wang H."/>
            <person name="Dunand C."/>
            <person name="Hefer C.A."/>
            <person name="Bornberg-Bauer E."/>
            <person name="Kersting A.R."/>
            <person name="Vining K."/>
            <person name="Amarasinghe V."/>
            <person name="Ranik M."/>
            <person name="Naithani S."/>
            <person name="Elser J."/>
            <person name="Boyd A.E."/>
            <person name="Liston A."/>
            <person name="Spatafora J.W."/>
            <person name="Dharmwardhana P."/>
            <person name="Raja R."/>
            <person name="Sullivan C."/>
            <person name="Romanel E."/>
            <person name="Alves-Ferreira M."/>
            <person name="Kulheim C."/>
            <person name="Foley W."/>
            <person name="Carocha V."/>
            <person name="Paiva J."/>
            <person name="Kudrna D."/>
            <person name="Brommonschenkel S.H."/>
            <person name="Pasquali G."/>
            <person name="Byrne M."/>
            <person name="Rigault P."/>
            <person name="Tibbits J."/>
            <person name="Spokevicius A."/>
            <person name="Jones R.C."/>
            <person name="Steane D.A."/>
            <person name="Vaillancourt R.E."/>
            <person name="Potts B.M."/>
            <person name="Joubert F."/>
            <person name="Barry K."/>
            <person name="Pappas G.J."/>
            <person name="Strauss S.H."/>
            <person name="Jaiswal P."/>
            <person name="Grima-Pettenati J."/>
            <person name="Salse J."/>
            <person name="Van de Peer Y."/>
            <person name="Rokhsar D.S."/>
            <person name="Schmutz J."/>
        </authorList>
    </citation>
    <scope>NUCLEOTIDE SEQUENCE</scope>
    <source>
        <tissue evidence="12">Leaf extractions</tissue>
    </source>
</reference>
<keyword evidence="6" id="KW-0677">Repeat</keyword>
<dbReference type="Gene3D" id="3.80.10.10">
    <property type="entry name" value="Ribonuclease Inhibitor"/>
    <property type="match status" value="1"/>
</dbReference>
<evidence type="ECO:0000256" key="2">
    <source>
        <dbReference type="ARBA" id="ARBA00022553"/>
    </source>
</evidence>
<dbReference type="InterPro" id="IPR001611">
    <property type="entry name" value="Leu-rich_rpt"/>
</dbReference>
<evidence type="ECO:0000256" key="8">
    <source>
        <dbReference type="ARBA" id="ARBA00023136"/>
    </source>
</evidence>
<keyword evidence="10" id="KW-0325">Glycoprotein</keyword>
<evidence type="ECO:0000256" key="5">
    <source>
        <dbReference type="ARBA" id="ARBA00022729"/>
    </source>
</evidence>
<evidence type="ECO:0000313" key="13">
    <source>
        <dbReference type="EMBL" id="KCW44579.1"/>
    </source>
</evidence>
<reference evidence="12" key="3">
    <citation type="submission" date="2023-04" db="EMBL/GenBank/DDBJ databases">
        <title>WGS assembly of Eucalyptus grandis.</title>
        <authorList>
            <person name="Myburg A."/>
            <person name="Grattapaglia D."/>
            <person name="Tuskan G."/>
            <person name="Hellsten U."/>
            <person name="Hayes R."/>
            <person name="Grimwood J."/>
            <person name="Jenkins J."/>
            <person name="Lindquist E."/>
            <person name="Tice H."/>
            <person name="Bauer D."/>
            <person name="Goodstein D."/>
            <person name="Dubchak I."/>
            <person name="Poliakov A."/>
            <person name="Mizrachi E."/>
            <person name="Kullan A."/>
            <person name="Hussey S."/>
            <person name="Pinard D."/>
            <person name="Van D."/>
            <person name="Singh P."/>
            <person name="Van J."/>
            <person name="Silva-Junior O."/>
            <person name="Togawa R."/>
            <person name="Pappas M."/>
            <person name="Faria D."/>
            <person name="Sansaloni C."/>
            <person name="Petroli C."/>
            <person name="Yang X."/>
            <person name="Ranjan P."/>
            <person name="Tschaplinski T."/>
            <person name="Ye C."/>
            <person name="Li T."/>
            <person name="Sterck L."/>
            <person name="Vanneste K."/>
            <person name="Murat F."/>
            <person name="Soler M."/>
            <person name="Clemente H."/>
            <person name="Saidi N."/>
            <person name="Cassan-Wang H."/>
            <person name="Dunand C."/>
            <person name="Hefer C."/>
            <person name="Bornberg-Bauer E."/>
            <person name="Kersting A."/>
            <person name="Vining K."/>
            <person name="Amarasinghe V."/>
            <person name="Ranik M."/>
            <person name="Naithani S."/>
            <person name="Elser J."/>
            <person name="Boyd A."/>
            <person name="Liston A."/>
            <person name="Spatafora J."/>
            <person name="Dharmwardhana P."/>
            <person name="Raja R."/>
            <person name="Sullivan C."/>
            <person name="Romanel E."/>
            <person name="Alves-Ferreira M."/>
            <person name="Kulheim C."/>
            <person name="Foley W."/>
            <person name="Carocha V."/>
            <person name="Paiva J."/>
            <person name="Kudrna D."/>
            <person name="Brommonschenkel S."/>
            <person name="Pasquali G."/>
            <person name="Byrne M."/>
            <person name="Rigault P."/>
            <person name="Tibbits J."/>
            <person name="Spokevicius A."/>
            <person name="Jones R."/>
            <person name="Steane D."/>
            <person name="Vaillancourt R."/>
            <person name="Potts B."/>
            <person name="Joubert F."/>
            <person name="Barry K."/>
            <person name="Pappas G."/>
            <person name="Strauss S."/>
            <person name="Jaiswal P."/>
            <person name="Grima-Pettenati J."/>
            <person name="Salse J."/>
            <person name="Van D."/>
            <person name="Rokhsar D."/>
            <person name="Schmutz J."/>
        </authorList>
    </citation>
    <scope>NUCLEOTIDE SEQUENCE</scope>
    <source>
        <tissue evidence="12">Leaf extractions</tissue>
    </source>
</reference>
<dbReference type="PANTHER" id="PTHR48063:SF112">
    <property type="entry name" value="RECEPTOR LIKE PROTEIN 30-LIKE"/>
    <property type="match status" value="1"/>
</dbReference>
<accession>A0A058ZT09</accession>
<reference evidence="13" key="1">
    <citation type="submission" date="2013-07" db="EMBL/GenBank/DDBJ databases">
        <title>The genome of Eucalyptus grandis.</title>
        <authorList>
            <person name="Schmutz J."/>
            <person name="Hayes R."/>
            <person name="Myburg A."/>
            <person name="Tuskan G."/>
            <person name="Grattapaglia D."/>
            <person name="Rokhsar D.S."/>
        </authorList>
    </citation>
    <scope>NUCLEOTIDE SEQUENCE</scope>
    <source>
        <tissue evidence="13">Leaf extractions</tissue>
    </source>
</reference>
<keyword evidence="8 11" id="KW-0472">Membrane</keyword>
<keyword evidence="5" id="KW-0732">Signal</keyword>
<gene>
    <name evidence="13" type="ORF">EUGRSUZ_L01907</name>
</gene>
<keyword evidence="2" id="KW-0597">Phosphoprotein</keyword>
<dbReference type="FunFam" id="3.80.10.10:FF:000722">
    <property type="entry name" value="Leucine-rich repeat receptor-like protein kinase"/>
    <property type="match status" value="1"/>
</dbReference>
<dbReference type="EMBL" id="MU848678">
    <property type="protein sequence ID" value="KAK2632173.1"/>
    <property type="molecule type" value="Genomic_DNA"/>
</dbReference>
<keyword evidence="4 11" id="KW-0812">Transmembrane</keyword>
<evidence type="ECO:0008006" key="15">
    <source>
        <dbReference type="Google" id="ProtNLM"/>
    </source>
</evidence>
<protein>
    <recommendedName>
        <fullName evidence="15">Leucine-rich repeat-containing N-terminal plant-type domain-containing protein</fullName>
    </recommendedName>
</protein>
<keyword evidence="14" id="KW-1185">Reference proteome</keyword>
<evidence type="ECO:0000256" key="4">
    <source>
        <dbReference type="ARBA" id="ARBA00022692"/>
    </source>
</evidence>
<evidence type="ECO:0000256" key="6">
    <source>
        <dbReference type="ARBA" id="ARBA00022737"/>
    </source>
</evidence>
<comment type="subcellular location">
    <subcellularLocation>
        <location evidence="1">Membrane</location>
        <topology evidence="1">Single-pass type I membrane protein</topology>
    </subcellularLocation>
</comment>
<dbReference type="InterPro" id="IPR032675">
    <property type="entry name" value="LRR_dom_sf"/>
</dbReference>
<dbReference type="EMBL" id="KK199194">
    <property type="protein sequence ID" value="KCW44579.1"/>
    <property type="molecule type" value="Genomic_DNA"/>
</dbReference>
<dbReference type="Pfam" id="PF00560">
    <property type="entry name" value="LRR_1"/>
    <property type="match status" value="3"/>
</dbReference>
<feature type="transmembrane region" description="Helical" evidence="11">
    <location>
        <begin position="215"/>
        <end position="235"/>
    </location>
</feature>
<dbReference type="PRINTS" id="PR00019">
    <property type="entry name" value="LEURICHRPT"/>
</dbReference>
<dbReference type="PANTHER" id="PTHR48063">
    <property type="entry name" value="LRR RECEPTOR-LIKE KINASE"/>
    <property type="match status" value="1"/>
</dbReference>
<evidence type="ECO:0000256" key="7">
    <source>
        <dbReference type="ARBA" id="ARBA00022989"/>
    </source>
</evidence>
<reference evidence="12" key="4">
    <citation type="submission" date="2023-07" db="EMBL/GenBank/DDBJ databases">
        <authorList>
            <person name="Myburg A.A."/>
            <person name="Grattapaglia D."/>
            <person name="Tuskan G.A."/>
            <person name="Hellsten U."/>
            <person name="Hayes R.D."/>
            <person name="Grimwood J."/>
            <person name="Jenkins J."/>
            <person name="Lindquist E."/>
            <person name="Tice H."/>
            <person name="Bauer D."/>
            <person name="Goodstein D.M."/>
            <person name="Dubchak I."/>
            <person name="Poliakov A."/>
            <person name="Mizrachi E."/>
            <person name="Kullan A.R."/>
            <person name="Hussey S.G."/>
            <person name="Pinard D."/>
            <person name="Van D.M."/>
            <person name="Singh P."/>
            <person name="Van J.I."/>
            <person name="Silva-Junior O.B."/>
            <person name="Togawa R.C."/>
            <person name="Pappas M.R."/>
            <person name="Faria D.A."/>
            <person name="Sansaloni C.P."/>
            <person name="Petroli C.D."/>
            <person name="Yang X."/>
            <person name="Ranjan P."/>
            <person name="Tschaplinski T.J."/>
            <person name="Ye C.Y."/>
            <person name="Li T."/>
            <person name="Sterck L."/>
            <person name="Vanneste K."/>
            <person name="Murat F."/>
            <person name="Soler M."/>
            <person name="Clemente H.S."/>
            <person name="Saidi N."/>
            <person name="Cassan-Wang H."/>
            <person name="Dunand C."/>
            <person name="Hefer C.A."/>
            <person name="Bornberg-Bauer E."/>
            <person name="Kersting A.R."/>
            <person name="Vining K."/>
            <person name="Amarasinghe V."/>
            <person name="Ranik M."/>
            <person name="Naithani S."/>
            <person name="Elser J."/>
            <person name="Boyd A.E."/>
            <person name="Liston A."/>
            <person name="Spatafora J.W."/>
            <person name="Dharmwardhana P."/>
            <person name="Raja R."/>
            <person name="Sullivan C."/>
            <person name="Romanel E."/>
            <person name="Alves-Ferreira M."/>
            <person name="Kulheim C."/>
            <person name="Foley W."/>
            <person name="Carocha V."/>
            <person name="Paiva J."/>
            <person name="Kudrna D."/>
            <person name="Brommonschenkel S.H."/>
            <person name="Pasquali G."/>
            <person name="Byrne M."/>
            <person name="Rigault P."/>
            <person name="Tibbits J."/>
            <person name="Spokevicius A."/>
            <person name="Jones R.C."/>
            <person name="Steane D.A."/>
            <person name="Vaillancourt R.E."/>
            <person name="Potts B.M."/>
            <person name="Joubert F."/>
            <person name="Barry K."/>
            <person name="Pappas G.J."/>
            <person name="Strauss S.H."/>
            <person name="Jaiswal P."/>
            <person name="Grima-Pettenati J."/>
            <person name="Salse J."/>
            <person name="Van D.P."/>
            <person name="Rokhsar D.S."/>
            <person name="Schmutz J."/>
        </authorList>
    </citation>
    <scope>NUCLEOTIDE SEQUENCE</scope>
    <source>
        <tissue evidence="12">Leaf extractions</tissue>
    </source>
</reference>
<evidence type="ECO:0000256" key="10">
    <source>
        <dbReference type="ARBA" id="ARBA00023180"/>
    </source>
</evidence>
<dbReference type="OMA" id="KCDSHEL"/>
<keyword evidence="3" id="KW-0433">Leucine-rich repeat</keyword>
<organism evidence="13">
    <name type="scientific">Eucalyptus grandis</name>
    <name type="common">Flooded gum</name>
    <dbReference type="NCBI Taxonomy" id="71139"/>
    <lineage>
        <taxon>Eukaryota</taxon>
        <taxon>Viridiplantae</taxon>
        <taxon>Streptophyta</taxon>
        <taxon>Embryophyta</taxon>
        <taxon>Tracheophyta</taxon>
        <taxon>Spermatophyta</taxon>
        <taxon>Magnoliopsida</taxon>
        <taxon>eudicotyledons</taxon>
        <taxon>Gunneridae</taxon>
        <taxon>Pentapetalae</taxon>
        <taxon>rosids</taxon>
        <taxon>malvids</taxon>
        <taxon>Myrtales</taxon>
        <taxon>Myrtaceae</taxon>
        <taxon>Myrtoideae</taxon>
        <taxon>Eucalypteae</taxon>
        <taxon>Eucalyptus</taxon>
    </lineage>
</organism>
<evidence type="ECO:0000256" key="9">
    <source>
        <dbReference type="ARBA" id="ARBA00023170"/>
    </source>
</evidence>
<evidence type="ECO:0000313" key="12">
    <source>
        <dbReference type="EMBL" id="KAK2632173.1"/>
    </source>
</evidence>
<dbReference type="InterPro" id="IPR046956">
    <property type="entry name" value="RLP23-like"/>
</dbReference>
<dbReference type="SUPFAM" id="SSF52058">
    <property type="entry name" value="L domain-like"/>
    <property type="match status" value="1"/>
</dbReference>
<evidence type="ECO:0000313" key="14">
    <source>
        <dbReference type="Proteomes" id="UP000030711"/>
    </source>
</evidence>
<proteinExistence type="predicted"/>
<evidence type="ECO:0000256" key="3">
    <source>
        <dbReference type="ARBA" id="ARBA00022614"/>
    </source>
</evidence>
<name>A0A058ZT09_EUCGR</name>
<dbReference type="InParanoid" id="A0A058ZT09"/>
<dbReference type="AlphaFoldDB" id="A0A058ZT09"/>